<gene>
    <name evidence="2" type="ORF">A1sIIB76_02120</name>
</gene>
<dbReference type="GO" id="GO:0006508">
    <property type="term" value="P:proteolysis"/>
    <property type="evidence" value="ECO:0007669"/>
    <property type="project" value="UniProtKB-KW"/>
</dbReference>
<evidence type="ECO:0000313" key="2">
    <source>
        <dbReference type="EMBL" id="ASY22388.1"/>
    </source>
</evidence>
<keyword evidence="1" id="KW-1133">Transmembrane helix</keyword>
<protein>
    <submittedName>
        <fullName evidence="2">Trypsin-like serine protease</fullName>
    </submittedName>
</protein>
<organism evidence="2 3">
    <name type="scientific">Candidatus Planktophila versatilis</name>
    <dbReference type="NCBI Taxonomy" id="1884905"/>
    <lineage>
        <taxon>Bacteria</taxon>
        <taxon>Bacillati</taxon>
        <taxon>Actinomycetota</taxon>
        <taxon>Actinomycetes</taxon>
        <taxon>Candidatus Nanopelagicales</taxon>
        <taxon>Candidatus Nanopelagicaceae</taxon>
        <taxon>Candidatus Planktophila</taxon>
    </lineage>
</organism>
<dbReference type="SUPFAM" id="SSF50494">
    <property type="entry name" value="Trypsin-like serine proteases"/>
    <property type="match status" value="1"/>
</dbReference>
<accession>A0AAD0E3H0</accession>
<dbReference type="RefSeq" id="WP_095696890.1">
    <property type="nucleotide sequence ID" value="NZ_CP016778.1"/>
</dbReference>
<dbReference type="AlphaFoldDB" id="A0AAD0E3H0"/>
<proteinExistence type="predicted"/>
<dbReference type="Proteomes" id="UP000217194">
    <property type="component" value="Chromosome"/>
</dbReference>
<keyword evidence="1" id="KW-0472">Membrane</keyword>
<keyword evidence="2" id="KW-0378">Hydrolase</keyword>
<name>A0AAD0E3H0_9ACTN</name>
<dbReference type="Pfam" id="PF13365">
    <property type="entry name" value="Trypsin_2"/>
    <property type="match status" value="1"/>
</dbReference>
<reference evidence="2 3" key="1">
    <citation type="submission" date="2016-07" db="EMBL/GenBank/DDBJ databases">
        <title>High microdiversification within the ubiquitous acI lineage of Actinobacteria.</title>
        <authorList>
            <person name="Neuenschwander S.M."/>
            <person name="Salcher M."/>
            <person name="Ghai R."/>
            <person name="Pernthaler J."/>
        </authorList>
    </citation>
    <scope>NUCLEOTIDE SEQUENCE [LARGE SCALE GENOMIC DNA]</scope>
    <source>
        <strain evidence="2">MMS-IIB-76</strain>
    </source>
</reference>
<feature type="transmembrane region" description="Helical" evidence="1">
    <location>
        <begin position="9"/>
        <end position="29"/>
    </location>
</feature>
<keyword evidence="2" id="KW-0645">Protease</keyword>
<dbReference type="GO" id="GO:0008233">
    <property type="term" value="F:peptidase activity"/>
    <property type="evidence" value="ECO:0007669"/>
    <property type="project" value="UniProtKB-KW"/>
</dbReference>
<keyword evidence="1" id="KW-0812">Transmembrane</keyword>
<evidence type="ECO:0000256" key="1">
    <source>
        <dbReference type="SAM" id="Phobius"/>
    </source>
</evidence>
<dbReference type="InterPro" id="IPR043504">
    <property type="entry name" value="Peptidase_S1_PA_chymotrypsin"/>
</dbReference>
<dbReference type="EMBL" id="CP016778">
    <property type="protein sequence ID" value="ASY22388.1"/>
    <property type="molecule type" value="Genomic_DNA"/>
</dbReference>
<dbReference type="InterPro" id="IPR009003">
    <property type="entry name" value="Peptidase_S1_PA"/>
</dbReference>
<sequence>MTESPATKFIAAILIVVAPFAMGAFFLAWGPSGQYQVTNPQDDGYVQPRDVGGVVADTRRSTVSVFCDLPGEEGIGSAWAVTLKEAAYKDYKQVYITNHHVVADCIGKEKYLSVARAYKKPVAARIVTLDKENDLAVIVSDLKVPSLKISENPPYPGYWVMTSGSADAYEGSVTFGAVLNTNESEILFTANVSQGNSGGPLVDNEGFVIGTVSWISKVEQYNGAKMIDAMCSKILKCDGVYYWEW</sequence>
<dbReference type="Gene3D" id="2.40.10.10">
    <property type="entry name" value="Trypsin-like serine proteases"/>
    <property type="match status" value="2"/>
</dbReference>
<evidence type="ECO:0000313" key="3">
    <source>
        <dbReference type="Proteomes" id="UP000217194"/>
    </source>
</evidence>